<dbReference type="Proteomes" id="UP000237105">
    <property type="component" value="Unassembled WGS sequence"/>
</dbReference>
<dbReference type="EMBL" id="JXTB01000157">
    <property type="protein sequence ID" value="PON57668.1"/>
    <property type="molecule type" value="Genomic_DNA"/>
</dbReference>
<protein>
    <submittedName>
        <fullName evidence="1">Uncharacterized protein</fullName>
    </submittedName>
</protein>
<keyword evidence="2" id="KW-1185">Reference proteome</keyword>
<comment type="caution">
    <text evidence="1">The sequence shown here is derived from an EMBL/GenBank/DDBJ whole genome shotgun (WGS) entry which is preliminary data.</text>
</comment>
<gene>
    <name evidence="1" type="ORF">PanWU01x14_172160</name>
</gene>
<dbReference type="AlphaFoldDB" id="A0A2P5C9E4"/>
<organism evidence="1 2">
    <name type="scientific">Parasponia andersonii</name>
    <name type="common">Sponia andersonii</name>
    <dbReference type="NCBI Taxonomy" id="3476"/>
    <lineage>
        <taxon>Eukaryota</taxon>
        <taxon>Viridiplantae</taxon>
        <taxon>Streptophyta</taxon>
        <taxon>Embryophyta</taxon>
        <taxon>Tracheophyta</taxon>
        <taxon>Spermatophyta</taxon>
        <taxon>Magnoliopsida</taxon>
        <taxon>eudicotyledons</taxon>
        <taxon>Gunneridae</taxon>
        <taxon>Pentapetalae</taxon>
        <taxon>rosids</taxon>
        <taxon>fabids</taxon>
        <taxon>Rosales</taxon>
        <taxon>Cannabaceae</taxon>
        <taxon>Parasponia</taxon>
    </lineage>
</organism>
<reference evidence="2" key="1">
    <citation type="submission" date="2016-06" db="EMBL/GenBank/DDBJ databases">
        <title>Parallel loss of symbiosis genes in relatives of nitrogen-fixing non-legume Parasponia.</title>
        <authorList>
            <person name="Van Velzen R."/>
            <person name="Holmer R."/>
            <person name="Bu F."/>
            <person name="Rutten L."/>
            <person name="Van Zeijl A."/>
            <person name="Liu W."/>
            <person name="Santuari L."/>
            <person name="Cao Q."/>
            <person name="Sharma T."/>
            <person name="Shen D."/>
            <person name="Roswanjaya Y."/>
            <person name="Wardhani T."/>
            <person name="Kalhor M.S."/>
            <person name="Jansen J."/>
            <person name="Van den Hoogen J."/>
            <person name="Gungor B."/>
            <person name="Hartog M."/>
            <person name="Hontelez J."/>
            <person name="Verver J."/>
            <person name="Yang W.-C."/>
            <person name="Schijlen E."/>
            <person name="Repin R."/>
            <person name="Schilthuizen M."/>
            <person name="Schranz E."/>
            <person name="Heidstra R."/>
            <person name="Miyata K."/>
            <person name="Fedorova E."/>
            <person name="Kohlen W."/>
            <person name="Bisseling T."/>
            <person name="Smit S."/>
            <person name="Geurts R."/>
        </authorList>
    </citation>
    <scope>NUCLEOTIDE SEQUENCE [LARGE SCALE GENOMIC DNA]</scope>
    <source>
        <strain evidence="2">cv. WU1-14</strain>
    </source>
</reference>
<accession>A0A2P5C9E4</accession>
<evidence type="ECO:0000313" key="1">
    <source>
        <dbReference type="EMBL" id="PON57668.1"/>
    </source>
</evidence>
<dbReference type="Pfam" id="PF08284">
    <property type="entry name" value="RVP_2"/>
    <property type="match status" value="1"/>
</dbReference>
<sequence length="50" mass="5426">MLGLEFSDLDYVLTLGTPMGRVADVSNVCKSCQIVVGNRKLLADLIVLLM</sequence>
<name>A0A2P5C9E4_PARAD</name>
<proteinExistence type="predicted"/>
<feature type="non-terminal residue" evidence="1">
    <location>
        <position position="50"/>
    </location>
</feature>
<evidence type="ECO:0000313" key="2">
    <source>
        <dbReference type="Proteomes" id="UP000237105"/>
    </source>
</evidence>